<protein>
    <submittedName>
        <fullName evidence="2">Uncharacterized protein</fullName>
    </submittedName>
</protein>
<dbReference type="Proteomes" id="UP001221898">
    <property type="component" value="Unassembled WGS sequence"/>
</dbReference>
<feature type="region of interest" description="Disordered" evidence="1">
    <location>
        <begin position="80"/>
        <end position="114"/>
    </location>
</feature>
<accession>A0AAD7S2Q5</accession>
<sequence>MKPREVLTSTRRPPSPSFLSPPLNRAAPNKKHPVISGAAVGLAVRAARVLRYGPLTLMLILLRREALPGTCLVIILSETRTRAPQGHRRREAAPNASPTAPTAPSFTQAASVTL</sequence>
<evidence type="ECO:0000313" key="3">
    <source>
        <dbReference type="Proteomes" id="UP001221898"/>
    </source>
</evidence>
<feature type="region of interest" description="Disordered" evidence="1">
    <location>
        <begin position="1"/>
        <end position="30"/>
    </location>
</feature>
<gene>
    <name evidence="2" type="ORF">AAFF_G00042010</name>
</gene>
<proteinExistence type="predicted"/>
<feature type="compositionally biased region" description="Low complexity" evidence="1">
    <location>
        <begin position="93"/>
        <end position="114"/>
    </location>
</feature>
<keyword evidence="3" id="KW-1185">Reference proteome</keyword>
<dbReference type="EMBL" id="JAINUG010000122">
    <property type="protein sequence ID" value="KAJ8394846.1"/>
    <property type="molecule type" value="Genomic_DNA"/>
</dbReference>
<evidence type="ECO:0000313" key="2">
    <source>
        <dbReference type="EMBL" id="KAJ8394846.1"/>
    </source>
</evidence>
<dbReference type="AlphaFoldDB" id="A0AAD7S2Q5"/>
<reference evidence="2" key="1">
    <citation type="journal article" date="2023" name="Science">
        <title>Genome structures resolve the early diversification of teleost fishes.</title>
        <authorList>
            <person name="Parey E."/>
            <person name="Louis A."/>
            <person name="Montfort J."/>
            <person name="Bouchez O."/>
            <person name="Roques C."/>
            <person name="Iampietro C."/>
            <person name="Lluch J."/>
            <person name="Castinel A."/>
            <person name="Donnadieu C."/>
            <person name="Desvignes T."/>
            <person name="Floi Bucao C."/>
            <person name="Jouanno E."/>
            <person name="Wen M."/>
            <person name="Mejri S."/>
            <person name="Dirks R."/>
            <person name="Jansen H."/>
            <person name="Henkel C."/>
            <person name="Chen W.J."/>
            <person name="Zahm M."/>
            <person name="Cabau C."/>
            <person name="Klopp C."/>
            <person name="Thompson A.W."/>
            <person name="Robinson-Rechavi M."/>
            <person name="Braasch I."/>
            <person name="Lecointre G."/>
            <person name="Bobe J."/>
            <person name="Postlethwait J.H."/>
            <person name="Berthelot C."/>
            <person name="Roest Crollius H."/>
            <person name="Guiguen Y."/>
        </authorList>
    </citation>
    <scope>NUCLEOTIDE SEQUENCE</scope>
    <source>
        <strain evidence="2">NC1722</strain>
    </source>
</reference>
<evidence type="ECO:0000256" key="1">
    <source>
        <dbReference type="SAM" id="MobiDB-lite"/>
    </source>
</evidence>
<organism evidence="2 3">
    <name type="scientific">Aldrovandia affinis</name>
    <dbReference type="NCBI Taxonomy" id="143900"/>
    <lineage>
        <taxon>Eukaryota</taxon>
        <taxon>Metazoa</taxon>
        <taxon>Chordata</taxon>
        <taxon>Craniata</taxon>
        <taxon>Vertebrata</taxon>
        <taxon>Euteleostomi</taxon>
        <taxon>Actinopterygii</taxon>
        <taxon>Neopterygii</taxon>
        <taxon>Teleostei</taxon>
        <taxon>Notacanthiformes</taxon>
        <taxon>Halosauridae</taxon>
        <taxon>Aldrovandia</taxon>
    </lineage>
</organism>
<name>A0AAD7S2Q5_9TELE</name>
<feature type="compositionally biased region" description="Low complexity" evidence="1">
    <location>
        <begin position="7"/>
        <end position="23"/>
    </location>
</feature>
<comment type="caution">
    <text evidence="2">The sequence shown here is derived from an EMBL/GenBank/DDBJ whole genome shotgun (WGS) entry which is preliminary data.</text>
</comment>